<comment type="caution">
    <text evidence="6">Lacks conserved residue(s) required for the propagation of feature annotation.</text>
</comment>
<dbReference type="GO" id="GO:0060429">
    <property type="term" value="P:epithelium development"/>
    <property type="evidence" value="ECO:0007669"/>
    <property type="project" value="UniProtKB-ARBA"/>
</dbReference>
<dbReference type="EMBL" id="SRMA01027218">
    <property type="protein sequence ID" value="TRY57945.1"/>
    <property type="molecule type" value="Genomic_DNA"/>
</dbReference>
<keyword evidence="5 6" id="KW-0539">Nucleus</keyword>
<dbReference type="GO" id="GO:0000785">
    <property type="term" value="C:chromatin"/>
    <property type="evidence" value="ECO:0007669"/>
    <property type="project" value="TreeGrafter"/>
</dbReference>
<name>A0A553MXL8_9TELE</name>
<reference evidence="9" key="2">
    <citation type="submission" date="2019-04" db="EMBL/GenBank/DDBJ databases">
        <authorList>
            <person name="Kadobianskyi M."/>
            <person name="Schulze L."/>
            <person name="Schuelke M."/>
            <person name="Judkewitz B."/>
        </authorList>
    </citation>
    <scope>NUCLEOTIDE SEQUENCE</scope>
    <source>
        <strain evidence="9">Bolton</strain>
        <tissue evidence="9">Whole-body</tissue>
    </source>
</reference>
<feature type="compositionally biased region" description="Low complexity" evidence="7">
    <location>
        <begin position="308"/>
        <end position="317"/>
    </location>
</feature>
<organism evidence="9 10">
    <name type="scientific">Danionella cerebrum</name>
    <dbReference type="NCBI Taxonomy" id="2873325"/>
    <lineage>
        <taxon>Eukaryota</taxon>
        <taxon>Metazoa</taxon>
        <taxon>Chordata</taxon>
        <taxon>Craniata</taxon>
        <taxon>Vertebrata</taxon>
        <taxon>Euteleostomi</taxon>
        <taxon>Actinopterygii</taxon>
        <taxon>Neopterygii</taxon>
        <taxon>Teleostei</taxon>
        <taxon>Ostariophysi</taxon>
        <taxon>Cypriniformes</taxon>
        <taxon>Danionidae</taxon>
        <taxon>Danioninae</taxon>
        <taxon>Danionella</taxon>
    </lineage>
</organism>
<evidence type="ECO:0000256" key="3">
    <source>
        <dbReference type="ARBA" id="ARBA00023125"/>
    </source>
</evidence>
<dbReference type="PRINTS" id="PR00937">
    <property type="entry name" value="TBOX"/>
</dbReference>
<dbReference type="PROSITE" id="PS01264">
    <property type="entry name" value="TBOX_2"/>
    <property type="match status" value="1"/>
</dbReference>
<feature type="compositionally biased region" description="Low complexity" evidence="7">
    <location>
        <begin position="1567"/>
        <end position="1576"/>
    </location>
</feature>
<feature type="domain" description="T-box" evidence="8">
    <location>
        <begin position="75"/>
        <end position="258"/>
    </location>
</feature>
<dbReference type="STRING" id="623744.A0A553MXL8"/>
<sequence length="1715" mass="190118">METTAERILANHDVLPKVTPNIPEDNWFARSPFQTLTSWAEDAQLDIVIDTRVGKQSQMQDFTSKASPEEVQVMLENESVWTRFHSLGLEMVLTREGRRMFPCCRFRIHGLSPSASYSLILSMSPVDTCKHRFNGDRWEMDGASEQHTETQVYLHPDSPSLGHRWMDGPVSFYRMKLASDFIDRHEGVVLRPMHHYRPILYVVPASTFSESGGDLLMAPHGHAFTFPKTDFYAVMSYQNPELTRLKMECNPFILSSKRRAAQMLEGHANSETDGEEQLSLSKSSHLQPESVTAEGNPPKRLKNDPEAESAQGSSESSTTERKHPRQMLVCNETETALNLDRASETSEYSTTERKEWNPESYSGLNEVSEATEREGKHYKTPGNCPETSIPGNTPPINISPPSPSSVLWKSPVKSSKAQRLSVPAPQGTRRRFRRPMRGARKAKAKWWSHTKHGKAVLASSASSPSVMEGSMRPDLEDVEGVLFISFTEREDLDVHVRTMSKTKESPSEELQRNILKQKDAPVVIPDQSKIAEWRRKFQSKATSSSVNDSAFCSEKLDAYLENETLQISDQFSVLSSDSSPVTYQLPLKSSSYVRTLDSVLRRRHPAPKSGFRGDQHTPVDCSRSSTQTWIVSGGALERLAVPSAGPARVRSKRGRKRRRPVLHFNREALDTALLNPEGNTSRLSKMRRLEERGLLQMMNPSLISRERAMLAISALICSETGTPAPDLLLQQSECVSASCRLGCVCDSLNRKWRGHVHCGRTSALEKDPVYLYLESTMTCARVRELNSNPPPQVHIVPTQRSPGAPSQTDSAPLTPRMGNVTSPAPAVNSSSCSSPLEPEPSKMLEILSSCNWEPYRSSLLKELFSQVNEDRLSSFFFQDTYKIELLSKVLHRDQHSSSSMLTYKVQVSPLHPPEKKMGKEERKFVGSLCGPFLDPPKSSLMEEERHKKILSIPLLSRVTPAGFMMASKRSPLLASSIQAKLILGRVGALHPANRLAAFLTGRINQAKAQSRSLSKGRGLSTGSKVHRATQVNMKRLSPLKRRQRMYLPSDTIVPASALPPGQQVVLHSVAGTQGVKLCQFNGQMIQLVPVSSAKPTPVQNASCTGSDPDKVQPPPPISLIIPNIHSVPGRNGITLSNAAQNRRLNKTGAFSFRICPPTIESQGASGAPLQSGEAPSTLLLPGGYKLIKLPLLINAQTRPDSEPGTSASTGNSQVNSGKKNPPDTPGICKEPEEQTRPDPSPPVTTNCPGKLMAKLKEKHFPVTPEDQIILDPSVPVILNLTKGTHSRENNEQRSPVDQAMLDSPVPHELNQLESTYRRNDEEKSPEDQIMLESSVPDERNQTKSTHRRTNSFEMSPVNLVEQGDDKECPEEHLFEDPVRARSLVKAKPCSTTLLSNGGVHNPLFTRIEPACVSQSAQNLEPRVNPAPSGGRGRLQRGLRISSETCSKSIDWLWKARTGSNRLFIPAPDLNHKPDSNQILDPFFFRLPDSIQILDPDENTDLDLIRGPDSVRNSDPDSLLHCSDRLSLKNVEEVDVETCDGSQELVEGLRVTAGEVGQSAAGAHLQKSSSSSSLSSSRVAKTSHKAVRCMGDLPLYKKSRSLNQKLLRKKRQLELEQSLSSLRRTVSVREEEDITDLLTKTRVLMEDLEKQSRFLMVEKRALIRQHSHYQTLISISQCLLGAEGKGASPSLPRSSPEDNGCSERLPRIVLKSFSGS</sequence>
<evidence type="ECO:0000256" key="7">
    <source>
        <dbReference type="SAM" id="MobiDB-lite"/>
    </source>
</evidence>
<dbReference type="SMART" id="SM00425">
    <property type="entry name" value="TBOX"/>
    <property type="match status" value="1"/>
</dbReference>
<keyword evidence="10" id="KW-1185">Reference proteome</keyword>
<feature type="region of interest" description="Disordered" evidence="7">
    <location>
        <begin position="788"/>
        <end position="835"/>
    </location>
</feature>
<dbReference type="InterPro" id="IPR046360">
    <property type="entry name" value="T-box_DNA-bd"/>
</dbReference>
<dbReference type="Proteomes" id="UP000316079">
    <property type="component" value="Unassembled WGS sequence"/>
</dbReference>
<evidence type="ECO:0000256" key="6">
    <source>
        <dbReference type="PROSITE-ProRule" id="PRU00201"/>
    </source>
</evidence>
<dbReference type="PROSITE" id="PS50252">
    <property type="entry name" value="TBOX_3"/>
    <property type="match status" value="1"/>
</dbReference>
<dbReference type="PANTHER" id="PTHR11267">
    <property type="entry name" value="T-BOX PROTEIN-RELATED"/>
    <property type="match status" value="1"/>
</dbReference>
<evidence type="ECO:0000256" key="1">
    <source>
        <dbReference type="ARBA" id="ARBA00004123"/>
    </source>
</evidence>
<keyword evidence="2" id="KW-0805">Transcription regulation</keyword>
<feature type="compositionally biased region" description="Polar residues" evidence="7">
    <location>
        <begin position="278"/>
        <end position="290"/>
    </location>
</feature>
<dbReference type="OrthoDB" id="6119313at2759"/>
<feature type="region of interest" description="Disordered" evidence="7">
    <location>
        <begin position="1683"/>
        <end position="1703"/>
    </location>
</feature>
<dbReference type="InterPro" id="IPR001699">
    <property type="entry name" value="TF_T-box"/>
</dbReference>
<feature type="region of interest" description="Disordered" evidence="7">
    <location>
        <begin position="1197"/>
        <end position="1249"/>
    </location>
</feature>
<evidence type="ECO:0000313" key="10">
    <source>
        <dbReference type="Proteomes" id="UP000316079"/>
    </source>
</evidence>
<dbReference type="InterPro" id="IPR008967">
    <property type="entry name" value="p53-like_TF_DNA-bd_sf"/>
</dbReference>
<dbReference type="InterPro" id="IPR036960">
    <property type="entry name" value="T-box_sf"/>
</dbReference>
<feature type="region of interest" description="Disordered" evidence="7">
    <location>
        <begin position="1559"/>
        <end position="1579"/>
    </location>
</feature>
<dbReference type="GO" id="GO:0045893">
    <property type="term" value="P:positive regulation of DNA-templated transcription"/>
    <property type="evidence" value="ECO:0007669"/>
    <property type="project" value="InterPro"/>
</dbReference>
<evidence type="ECO:0000259" key="8">
    <source>
        <dbReference type="PROSITE" id="PS50252"/>
    </source>
</evidence>
<dbReference type="Gene3D" id="2.60.40.820">
    <property type="entry name" value="Transcription factor, T-box"/>
    <property type="match status" value="1"/>
</dbReference>
<feature type="region of interest" description="Disordered" evidence="7">
    <location>
        <begin position="1283"/>
        <end position="1304"/>
    </location>
</feature>
<dbReference type="GO" id="GO:0001708">
    <property type="term" value="P:cell fate specification"/>
    <property type="evidence" value="ECO:0007669"/>
    <property type="project" value="TreeGrafter"/>
</dbReference>
<comment type="caution">
    <text evidence="9">The sequence shown here is derived from an EMBL/GenBank/DDBJ whole genome shotgun (WGS) entry which is preliminary data.</text>
</comment>
<evidence type="ECO:0000313" key="9">
    <source>
        <dbReference type="EMBL" id="TRY57946.1"/>
    </source>
</evidence>
<keyword evidence="3 6" id="KW-0238">DNA-binding</keyword>
<gene>
    <name evidence="9" type="ORF">DNTS_009829</name>
</gene>
<feature type="compositionally biased region" description="Basic residues" evidence="7">
    <location>
        <begin position="428"/>
        <end position="447"/>
    </location>
</feature>
<feature type="compositionally biased region" description="Low complexity" evidence="7">
    <location>
        <begin position="387"/>
        <end position="396"/>
    </location>
</feature>
<dbReference type="GO" id="GO:0009653">
    <property type="term" value="P:anatomical structure morphogenesis"/>
    <property type="evidence" value="ECO:0007669"/>
    <property type="project" value="UniProtKB-ARBA"/>
</dbReference>
<dbReference type="SUPFAM" id="SSF49417">
    <property type="entry name" value="p53-like transcription factors"/>
    <property type="match status" value="1"/>
</dbReference>
<protein>
    <recommendedName>
        <fullName evidence="8">T-box domain-containing protein</fullName>
    </recommendedName>
</protein>
<dbReference type="PANTHER" id="PTHR11267:SF203">
    <property type="entry name" value="MAX GENE-ASSOCIATED PROTEIN-LIKE"/>
    <property type="match status" value="1"/>
</dbReference>
<feature type="region of interest" description="Disordered" evidence="7">
    <location>
        <begin position="265"/>
        <end position="447"/>
    </location>
</feature>
<evidence type="ECO:0000256" key="4">
    <source>
        <dbReference type="ARBA" id="ARBA00023163"/>
    </source>
</evidence>
<dbReference type="GO" id="GO:0005634">
    <property type="term" value="C:nucleus"/>
    <property type="evidence" value="ECO:0007669"/>
    <property type="project" value="UniProtKB-SubCell"/>
</dbReference>
<feature type="compositionally biased region" description="Polar residues" evidence="7">
    <location>
        <begin position="798"/>
        <end position="811"/>
    </location>
</feature>
<feature type="compositionally biased region" description="Polar residues" evidence="7">
    <location>
        <begin position="1197"/>
        <end position="1218"/>
    </location>
</feature>
<comment type="subcellular location">
    <subcellularLocation>
        <location evidence="1 6">Nucleus</location>
    </subcellularLocation>
</comment>
<accession>A0A553MXL8</accession>
<keyword evidence="4" id="KW-0804">Transcription</keyword>
<dbReference type="Pfam" id="PF00907">
    <property type="entry name" value="T-box"/>
    <property type="match status" value="1"/>
</dbReference>
<dbReference type="GO" id="GO:0000981">
    <property type="term" value="F:DNA-binding transcription factor activity, RNA polymerase II-specific"/>
    <property type="evidence" value="ECO:0007669"/>
    <property type="project" value="TreeGrafter"/>
</dbReference>
<evidence type="ECO:0000256" key="5">
    <source>
        <dbReference type="ARBA" id="ARBA00023242"/>
    </source>
</evidence>
<dbReference type="InterPro" id="IPR018186">
    <property type="entry name" value="TF_T-box_CS"/>
</dbReference>
<dbReference type="GO" id="GO:0000978">
    <property type="term" value="F:RNA polymerase II cis-regulatory region sequence-specific DNA binding"/>
    <property type="evidence" value="ECO:0007669"/>
    <property type="project" value="InterPro"/>
</dbReference>
<evidence type="ECO:0000256" key="2">
    <source>
        <dbReference type="ARBA" id="ARBA00023015"/>
    </source>
</evidence>
<proteinExistence type="predicted"/>
<reference evidence="9 10" key="1">
    <citation type="journal article" date="2019" name="Sci. Data">
        <title>Hybrid genome assembly and annotation of Danionella translucida.</title>
        <authorList>
            <person name="Kadobianskyi M."/>
            <person name="Schulze L."/>
            <person name="Schuelke M."/>
            <person name="Judkewitz B."/>
        </authorList>
    </citation>
    <scope>NUCLEOTIDE SEQUENCE [LARGE SCALE GENOMIC DNA]</scope>
    <source>
        <strain evidence="9 10">Bolton</strain>
    </source>
</reference>
<dbReference type="EMBL" id="SRMA01027218">
    <property type="protein sequence ID" value="TRY57946.1"/>
    <property type="molecule type" value="Genomic_DNA"/>
</dbReference>